<keyword evidence="1" id="KW-0732">Signal</keyword>
<feature type="signal peptide" evidence="1">
    <location>
        <begin position="1"/>
        <end position="23"/>
    </location>
</feature>
<proteinExistence type="predicted"/>
<accession>A0A7G5GVG0</accession>
<evidence type="ECO:0000256" key="1">
    <source>
        <dbReference type="SAM" id="SignalP"/>
    </source>
</evidence>
<feature type="chain" id="PRO_5028925592" evidence="1">
    <location>
        <begin position="24"/>
        <end position="993"/>
    </location>
</feature>
<dbReference type="InterPro" id="IPR006530">
    <property type="entry name" value="YD"/>
</dbReference>
<dbReference type="NCBIfam" id="TIGR01643">
    <property type="entry name" value="YD_repeat_2x"/>
    <property type="match status" value="1"/>
</dbReference>
<organism evidence="2 3">
    <name type="scientific">Spirosoma foliorum</name>
    <dbReference type="NCBI Taxonomy" id="2710596"/>
    <lineage>
        <taxon>Bacteria</taxon>
        <taxon>Pseudomonadati</taxon>
        <taxon>Bacteroidota</taxon>
        <taxon>Cytophagia</taxon>
        <taxon>Cytophagales</taxon>
        <taxon>Cytophagaceae</taxon>
        <taxon>Spirosoma</taxon>
    </lineage>
</organism>
<keyword evidence="3" id="KW-1185">Reference proteome</keyword>
<dbReference type="Gene3D" id="2.180.10.10">
    <property type="entry name" value="RHS repeat-associated core"/>
    <property type="match status" value="1"/>
</dbReference>
<evidence type="ECO:0000313" key="3">
    <source>
        <dbReference type="Proteomes" id="UP000515369"/>
    </source>
</evidence>
<sequence length="993" mass="108080">MLIFLFRRTLLVCLVGLCPLVFAQKLPGDSATTAPVNQPSLVATLSDLLPQITPKSPTVAALGRYGEYPVSMYTGLPSIEIPIHEFKVGTLTVPIKLTYHASGLKVNDLASWVGMGWSLQTGGLITRNVLSRPDEQDTPTTGVLNRSIVSPTYDPSCPTDATDLPISNLATNLVDSQRDLFAYRTPAGSNTFILPTLSSPVFLSPEPVSLTASSGLSSFTLVDASGTQFRYADAETTFTNPTSSNAYASFTSAWHLSEIVSLNSSERAIYTYTSALNQPSAPEPTDTWVVLANLSESSPSVSGIQTGISSQTHRNASVQVGTRLPNEIQFPGGKLRFVLEAQARPDGGYALDYIDLMSYDITSGDYALIKRFDFQYVNKNRTDGSSVTFLDQIQLLQNDGATSLGAYTFTYNATPLSAAGGNAKDFWGYYNGQLSTTLLAKQSFVIQENANNPSVTTFTIGDANRDPNESLMKAWVLQSIRYPTGGSTQFDFETNRYNDNGVKLAGGLRIHQIRSYTADNQLATTKTYRYGVNESGWGTFRSKLVNTYTTSLKLNNYQPAPGAPNFSYYAYTFSSSPTYPLSPDDGSPVTYAEVAEYAEDGSGNTTGKTLSQFRDAASDGLIQLAPGKTFLTSRSWDRGQLENRTVTDANGNLQSKLVQAFSTIASGSTTDLAGILVQRSVQQIGAKQATNGCNTIDDAYLPFQTYLFNYGLTKLTGSSEYTYADDNSGRYTVKTTLTDYSPVYYLPFRTQVVVEGPANQGNAIVGTLLSYPQDFGSIPANASSPELQGIRALQTRNVYLPIEEVHFRQEAGSSNWDYKTGKLTTYTPTTLNGLTTALPYRTYRMESLYNSFPANNPYRSSAQRYTASGSASSFPTDPRMVLRLTMTNYDANGNLTRYELTNGAATAFGYDTYTPGGGVQFSVVNQQTLNAGQANAQSSTYSYTRPLLGPRTTTDPRGVTTTYEYDAFGRLATIKDKDGNVLKNYSYHYATQP</sequence>
<gene>
    <name evidence="2" type="ORF">H3H32_34005</name>
</gene>
<evidence type="ECO:0000313" key="2">
    <source>
        <dbReference type="EMBL" id="QMW02852.1"/>
    </source>
</evidence>
<protein>
    <submittedName>
        <fullName evidence="2">RHS repeat protein</fullName>
    </submittedName>
</protein>
<name>A0A7G5GVG0_9BACT</name>
<dbReference type="Proteomes" id="UP000515369">
    <property type="component" value="Chromosome"/>
</dbReference>
<reference evidence="2 3" key="1">
    <citation type="submission" date="2020-07" db="EMBL/GenBank/DDBJ databases">
        <title>Spirosoma foliorum sp. nov., isolated from the leaves on the Nejang mountain Korea, Republic of.</title>
        <authorList>
            <person name="Ho H."/>
            <person name="Lee Y.-J."/>
            <person name="Nurcahyanto D.-A."/>
            <person name="Kim S.-G."/>
        </authorList>
    </citation>
    <scope>NUCLEOTIDE SEQUENCE [LARGE SCALE GENOMIC DNA]</scope>
    <source>
        <strain evidence="2 3">PL0136</strain>
    </source>
</reference>
<dbReference type="Pfam" id="PF05593">
    <property type="entry name" value="RHS_repeat"/>
    <property type="match status" value="1"/>
</dbReference>
<dbReference type="EMBL" id="CP059732">
    <property type="protein sequence ID" value="QMW02852.1"/>
    <property type="molecule type" value="Genomic_DNA"/>
</dbReference>
<dbReference type="InterPro" id="IPR031325">
    <property type="entry name" value="RHS_repeat"/>
</dbReference>
<dbReference type="KEGG" id="sfol:H3H32_34005"/>
<dbReference type="AlphaFoldDB" id="A0A7G5GVG0"/>
<dbReference type="RefSeq" id="WP_182460144.1">
    <property type="nucleotide sequence ID" value="NZ_CP059732.1"/>
</dbReference>